<accession>A0ABS9HX62</accession>
<evidence type="ECO:0000259" key="1">
    <source>
        <dbReference type="Pfam" id="PF06114"/>
    </source>
</evidence>
<proteinExistence type="predicted"/>
<dbReference type="PANTHER" id="PTHR43236:SF2">
    <property type="entry name" value="BLL0069 PROTEIN"/>
    <property type="match status" value="1"/>
</dbReference>
<organism evidence="2 3">
    <name type="scientific">Marilutibacter chinensis</name>
    <dbReference type="NCBI Taxonomy" id="2912247"/>
    <lineage>
        <taxon>Bacteria</taxon>
        <taxon>Pseudomonadati</taxon>
        <taxon>Pseudomonadota</taxon>
        <taxon>Gammaproteobacteria</taxon>
        <taxon>Lysobacterales</taxon>
        <taxon>Lysobacteraceae</taxon>
        <taxon>Marilutibacter</taxon>
    </lineage>
</organism>
<dbReference type="Pfam" id="PF06114">
    <property type="entry name" value="Peptidase_M78"/>
    <property type="match status" value="1"/>
</dbReference>
<dbReference type="Gene3D" id="1.10.10.2910">
    <property type="match status" value="1"/>
</dbReference>
<dbReference type="InterPro" id="IPR010359">
    <property type="entry name" value="IrrE_HExxH"/>
</dbReference>
<feature type="domain" description="IrrE N-terminal-like" evidence="1">
    <location>
        <begin position="179"/>
        <end position="305"/>
    </location>
</feature>
<keyword evidence="3" id="KW-1185">Reference proteome</keyword>
<dbReference type="EMBL" id="JAKJPO010000008">
    <property type="protein sequence ID" value="MCF7222755.1"/>
    <property type="molecule type" value="Genomic_DNA"/>
</dbReference>
<reference evidence="2" key="2">
    <citation type="submission" date="2022-01" db="EMBL/GenBank/DDBJ databases">
        <authorList>
            <person name="Zhou L.Y."/>
        </authorList>
    </citation>
    <scope>NUCLEOTIDE SEQUENCE</scope>
    <source>
        <strain evidence="2">TLK-CK17</strain>
    </source>
</reference>
<name>A0ABS9HX62_9GAMM</name>
<dbReference type="InterPro" id="IPR052345">
    <property type="entry name" value="Rad_response_metalloprotease"/>
</dbReference>
<dbReference type="Proteomes" id="UP001430796">
    <property type="component" value="Unassembled WGS sequence"/>
</dbReference>
<evidence type="ECO:0000313" key="3">
    <source>
        <dbReference type="Proteomes" id="UP001430796"/>
    </source>
</evidence>
<gene>
    <name evidence="2" type="ORF">L3V18_13325</name>
</gene>
<protein>
    <submittedName>
        <fullName evidence="2">ImmA/IrrE family metallo-endopeptidase</fullName>
    </submittedName>
</protein>
<sequence length="386" mass="42801">MSRFIRGDGRANVEALELSRDVLDWAAEKAGQTLHSFAESVAKREKDRERITEGRLTVPQAEKLAKKARIPFGYLFLAEPPEITRPSIPDLRQIQDAQPLSEDFYETLEDVFAKQSWLIEYLTEAGGGELPFVGRFAADAKRNADDIAADMRRELGITDDDRRKSPDAASYFSALSAKAEAKGVLVFKTSYVKANTHRPISEKEFRGFAVAHKLVPLVFVNGRDAEVAAVFTLMHELAHIWLGVTGVSDVTPSRFGNPTERLCNRVAANLLVPMNAFLERWAGPQDVDKLAKYFRVSKLVIARRALDNKLVDQAFYDEVAANTQRVKSSGKPTALVTIPIRNSKKFTRTIVASAMSGQTLLRDAASLLNVKPDTVVALAKGRAERD</sequence>
<comment type="caution">
    <text evidence="2">The sequence shown here is derived from an EMBL/GenBank/DDBJ whole genome shotgun (WGS) entry which is preliminary data.</text>
</comment>
<dbReference type="RefSeq" id="WP_237055658.1">
    <property type="nucleotide sequence ID" value="NZ_JAKJPO010000008.1"/>
</dbReference>
<evidence type="ECO:0000313" key="2">
    <source>
        <dbReference type="EMBL" id="MCF7222755.1"/>
    </source>
</evidence>
<dbReference type="PANTHER" id="PTHR43236">
    <property type="entry name" value="ANTITOXIN HIGA1"/>
    <property type="match status" value="1"/>
</dbReference>
<reference evidence="2" key="1">
    <citation type="submission" date="2022-01" db="EMBL/GenBank/DDBJ databases">
        <title>Lysobacter chinensis sp. nov., a bacterium isolated from cow dung compost.</title>
        <authorList>
            <person name="Liu Y."/>
        </authorList>
    </citation>
    <scope>NUCLEOTIDE SEQUENCE</scope>
    <source>
        <strain evidence="2">TLK-CK17</strain>
    </source>
</reference>